<dbReference type="PROSITE" id="PS51257">
    <property type="entry name" value="PROKAR_LIPOPROTEIN"/>
    <property type="match status" value="1"/>
</dbReference>
<keyword evidence="3" id="KW-1185">Reference proteome</keyword>
<name>A0A2T5C196_9BACT</name>
<sequence length="202" mass="22682">MIMKKYILILFSALLMSATFVACDVETDEEPGATNVVKMAGQWTVTFEQSIDEYYYLFGYSDTDPDLSSMTVDQLEALEWEDLFENGKLSVFTYNTAANTADEMWFSDYAASADDYTFWQYKLKVDVDYEAGTFSCETTPNTSYEGCDITILGGKIMEGAATTPRGAAADSIVAYVKFSDYSYGFTYMKMAGYRYTGFDADK</sequence>
<protein>
    <submittedName>
        <fullName evidence="2">Lipid-binding putative hydrolase</fullName>
    </submittedName>
</protein>
<gene>
    <name evidence="2" type="ORF">C8N47_109144</name>
</gene>
<dbReference type="EMBL" id="QAAD01000009">
    <property type="protein sequence ID" value="PTN08408.1"/>
    <property type="molecule type" value="Genomic_DNA"/>
</dbReference>
<dbReference type="AlphaFoldDB" id="A0A2T5C196"/>
<dbReference type="Pfam" id="PF12888">
    <property type="entry name" value="Lipid_bd"/>
    <property type="match status" value="1"/>
</dbReference>
<dbReference type="InterPro" id="IPR024404">
    <property type="entry name" value="Lipid-bd_put"/>
</dbReference>
<evidence type="ECO:0000256" key="1">
    <source>
        <dbReference type="SAM" id="SignalP"/>
    </source>
</evidence>
<organism evidence="2 3">
    <name type="scientific">Mangrovibacterium marinum</name>
    <dbReference type="NCBI Taxonomy" id="1639118"/>
    <lineage>
        <taxon>Bacteria</taxon>
        <taxon>Pseudomonadati</taxon>
        <taxon>Bacteroidota</taxon>
        <taxon>Bacteroidia</taxon>
        <taxon>Marinilabiliales</taxon>
        <taxon>Prolixibacteraceae</taxon>
        <taxon>Mangrovibacterium</taxon>
    </lineage>
</organism>
<comment type="caution">
    <text evidence="2">The sequence shown here is derived from an EMBL/GenBank/DDBJ whole genome shotgun (WGS) entry which is preliminary data.</text>
</comment>
<keyword evidence="1" id="KW-0732">Signal</keyword>
<dbReference type="Gene3D" id="2.40.128.220">
    <property type="match status" value="1"/>
</dbReference>
<dbReference type="InterPro" id="IPR038668">
    <property type="entry name" value="Lipid-bd_sf"/>
</dbReference>
<proteinExistence type="predicted"/>
<feature type="chain" id="PRO_5015594004" evidence="1">
    <location>
        <begin position="23"/>
        <end position="202"/>
    </location>
</feature>
<evidence type="ECO:0000313" key="3">
    <source>
        <dbReference type="Proteomes" id="UP000243525"/>
    </source>
</evidence>
<dbReference type="Proteomes" id="UP000243525">
    <property type="component" value="Unassembled WGS sequence"/>
</dbReference>
<evidence type="ECO:0000313" key="2">
    <source>
        <dbReference type="EMBL" id="PTN08408.1"/>
    </source>
</evidence>
<keyword evidence="2" id="KW-0378">Hydrolase</keyword>
<dbReference type="GO" id="GO:0016787">
    <property type="term" value="F:hydrolase activity"/>
    <property type="evidence" value="ECO:0007669"/>
    <property type="project" value="UniProtKB-KW"/>
</dbReference>
<accession>A0A2T5C196</accession>
<reference evidence="2 3" key="1">
    <citation type="submission" date="2018-04" db="EMBL/GenBank/DDBJ databases">
        <title>Genomic Encyclopedia of Archaeal and Bacterial Type Strains, Phase II (KMG-II): from individual species to whole genera.</title>
        <authorList>
            <person name="Goeker M."/>
        </authorList>
    </citation>
    <scope>NUCLEOTIDE SEQUENCE [LARGE SCALE GENOMIC DNA]</scope>
    <source>
        <strain evidence="2 3">DSM 28823</strain>
    </source>
</reference>
<feature type="signal peptide" evidence="1">
    <location>
        <begin position="1"/>
        <end position="22"/>
    </location>
</feature>